<sequence length="77" mass="8604">MFYPASGYKERVGEGFESRVTRWNPRKDVRVQGHARSGELGARLDVHGQAQADARECAGRRRWMLAAGAKEELKASS</sequence>
<evidence type="ECO:0000313" key="2">
    <source>
        <dbReference type="Proteomes" id="UP000197138"/>
    </source>
</evidence>
<reference evidence="2" key="1">
    <citation type="journal article" date="2017" name="Plant J.">
        <title>The pomegranate (Punica granatum L.) genome and the genomics of punicalagin biosynthesis.</title>
        <authorList>
            <person name="Qin G."/>
            <person name="Xu C."/>
            <person name="Ming R."/>
            <person name="Tang H."/>
            <person name="Guyot R."/>
            <person name="Kramer E.M."/>
            <person name="Hu Y."/>
            <person name="Yi X."/>
            <person name="Qi Y."/>
            <person name="Xu X."/>
            <person name="Gao Z."/>
            <person name="Pan H."/>
            <person name="Jian J."/>
            <person name="Tian Y."/>
            <person name="Yue Z."/>
            <person name="Xu Y."/>
        </authorList>
    </citation>
    <scope>NUCLEOTIDE SEQUENCE [LARGE SCALE GENOMIC DNA]</scope>
    <source>
        <strain evidence="2">cv. Dabenzi</strain>
    </source>
</reference>
<proteinExistence type="predicted"/>
<dbReference type="EMBL" id="MTKT01003159">
    <property type="protein sequence ID" value="OWM76613.1"/>
    <property type="molecule type" value="Genomic_DNA"/>
</dbReference>
<dbReference type="Proteomes" id="UP000197138">
    <property type="component" value="Unassembled WGS sequence"/>
</dbReference>
<protein>
    <submittedName>
        <fullName evidence="1">Uncharacterized protein</fullName>
    </submittedName>
</protein>
<comment type="caution">
    <text evidence="1">The sequence shown here is derived from an EMBL/GenBank/DDBJ whole genome shotgun (WGS) entry which is preliminary data.</text>
</comment>
<dbReference type="AlphaFoldDB" id="A0A218WVD1"/>
<evidence type="ECO:0000313" key="1">
    <source>
        <dbReference type="EMBL" id="OWM76613.1"/>
    </source>
</evidence>
<accession>A0A218WVD1</accession>
<name>A0A218WVD1_PUNGR</name>
<organism evidence="1 2">
    <name type="scientific">Punica granatum</name>
    <name type="common">Pomegranate</name>
    <dbReference type="NCBI Taxonomy" id="22663"/>
    <lineage>
        <taxon>Eukaryota</taxon>
        <taxon>Viridiplantae</taxon>
        <taxon>Streptophyta</taxon>
        <taxon>Embryophyta</taxon>
        <taxon>Tracheophyta</taxon>
        <taxon>Spermatophyta</taxon>
        <taxon>Magnoliopsida</taxon>
        <taxon>eudicotyledons</taxon>
        <taxon>Gunneridae</taxon>
        <taxon>Pentapetalae</taxon>
        <taxon>rosids</taxon>
        <taxon>malvids</taxon>
        <taxon>Myrtales</taxon>
        <taxon>Lythraceae</taxon>
        <taxon>Punica</taxon>
    </lineage>
</organism>
<gene>
    <name evidence="1" type="ORF">CDL15_Pgr009178</name>
</gene>